<evidence type="ECO:0000259" key="2">
    <source>
        <dbReference type="Pfam" id="PF00561"/>
    </source>
</evidence>
<dbReference type="SUPFAM" id="SSF53474">
    <property type="entry name" value="alpha/beta-Hydrolases"/>
    <property type="match status" value="1"/>
</dbReference>
<dbReference type="InterPro" id="IPR000639">
    <property type="entry name" value="Epox_hydrolase-like"/>
</dbReference>
<dbReference type="InterPro" id="IPR000073">
    <property type="entry name" value="AB_hydrolase_1"/>
</dbReference>
<evidence type="ECO:0000256" key="1">
    <source>
        <dbReference type="SAM" id="Phobius"/>
    </source>
</evidence>
<keyword evidence="1" id="KW-1133">Transmembrane helix</keyword>
<dbReference type="PANTHER" id="PTHR32251">
    <property type="entry name" value="3-OXO-5-ALPHA-STEROID 4-DEHYDROGENASE"/>
    <property type="match status" value="1"/>
</dbReference>
<comment type="caution">
    <text evidence="3">The sequence shown here is derived from an EMBL/GenBank/DDBJ whole genome shotgun (WGS) entry which is preliminary data.</text>
</comment>
<keyword evidence="1" id="KW-0812">Transmembrane</keyword>
<dbReference type="EMBL" id="JYNZ01000003">
    <property type="protein sequence ID" value="KXK26922.1"/>
    <property type="molecule type" value="Genomic_DNA"/>
</dbReference>
<dbReference type="PROSITE" id="PS50244">
    <property type="entry name" value="S5A_REDUCTASE"/>
    <property type="match status" value="1"/>
</dbReference>
<accession>A0A136LZ46</accession>
<dbReference type="Pfam" id="PF06966">
    <property type="entry name" value="DUF1295"/>
    <property type="match status" value="1"/>
</dbReference>
<evidence type="ECO:0000313" key="3">
    <source>
        <dbReference type="EMBL" id="KXK26922.1"/>
    </source>
</evidence>
<feature type="transmembrane region" description="Helical" evidence="1">
    <location>
        <begin position="66"/>
        <end position="85"/>
    </location>
</feature>
<evidence type="ECO:0000313" key="4">
    <source>
        <dbReference type="Proteomes" id="UP000070457"/>
    </source>
</evidence>
<feature type="transmembrane region" description="Helical" evidence="1">
    <location>
        <begin position="7"/>
        <end position="29"/>
    </location>
</feature>
<sequence length="576" mass="63119">MEATLMSLVIPLMTSALIVVVFMSAAWVAGIIRKDNSSVDIAWGIGIILIAASVYFNHAEGYSRQIMSVLLVIIWGTRLSVHIAVRNAGKGEDARYAAFRKQWKPNWLLQSYLKIYMLQGALQLVIVLPVILAAVYSGPGFYIINTLGFLLWTAGFFIESGSDLQLLLHKWRHPKELLTSEFWRYSRHPNYFGEAVQWWGIFLITVGSPFWIIGLISPLTLTWLLIRVSGVRMTEKQLKGRQGHSSYVKNTSAFIPWFPRGSRPGTARILTLSAAIIVSLFCILPYLTPLPQTADIPAGTRIRTGSILSAEGYRTYYDAQGDPSHPAIVLLHGFGGTIDDWQQTVPSLVEAGYFVIVPELKGFGQSEKVLDQDYTHAAQAAHVFALMDKLGVQHAVVTGHSMGANIAVTMAQVNPSRVSRLVLVDAALVESAPFPQLSHLAGVPVVRDWIRHALRNSISPASAGGILRSAVSDARTVTPEMEKSYGAALTGDWDLALIGIIRDSGNNTLPLPLKDTPAAVSVIWGAEDPWIPFSEGEHICRQTGCTPGVTGIQNSGHLPMLEQPALFNRKLLDLIT</sequence>
<dbReference type="Pfam" id="PF00561">
    <property type="entry name" value="Abhydrolase_1"/>
    <property type="match status" value="1"/>
</dbReference>
<dbReference type="STRING" id="1617426.TR69_WS6001000946"/>
<dbReference type="Gene3D" id="1.20.120.1630">
    <property type="match status" value="1"/>
</dbReference>
<feature type="transmembrane region" description="Helical" evidence="1">
    <location>
        <begin position="41"/>
        <end position="59"/>
    </location>
</feature>
<dbReference type="InterPro" id="IPR010721">
    <property type="entry name" value="UstE-like"/>
</dbReference>
<feature type="domain" description="AB hydrolase-1" evidence="2">
    <location>
        <begin position="326"/>
        <end position="442"/>
    </location>
</feature>
<dbReference type="PATRIC" id="fig|1617426.3.peg.932"/>
<dbReference type="PRINTS" id="PR00111">
    <property type="entry name" value="ABHYDROLASE"/>
</dbReference>
<dbReference type="PRINTS" id="PR00412">
    <property type="entry name" value="EPOXHYDRLASE"/>
</dbReference>
<dbReference type="PANTHER" id="PTHR32251:SF17">
    <property type="entry name" value="STEROID 5-ALPHA REDUCTASE C-TERMINAL DOMAIN-CONTAINING PROTEIN"/>
    <property type="match status" value="1"/>
</dbReference>
<gene>
    <name evidence="3" type="primary">lip1</name>
    <name evidence="3" type="ORF">TR69_WS6001000946</name>
</gene>
<dbReference type="InterPro" id="IPR029058">
    <property type="entry name" value="AB_hydrolase_fold"/>
</dbReference>
<dbReference type="Proteomes" id="UP000070457">
    <property type="component" value="Unassembled WGS sequence"/>
</dbReference>
<feature type="transmembrane region" description="Helical" evidence="1">
    <location>
        <begin position="115"/>
        <end position="134"/>
    </location>
</feature>
<dbReference type="Gene3D" id="3.40.50.1820">
    <property type="entry name" value="alpha/beta hydrolase"/>
    <property type="match status" value="1"/>
</dbReference>
<protein>
    <submittedName>
        <fullName evidence="3">Lipase 1</fullName>
        <ecNumber evidence="3">3.1.1.3</ecNumber>
    </submittedName>
</protein>
<reference evidence="3 4" key="1">
    <citation type="submission" date="2015-02" db="EMBL/GenBank/DDBJ databases">
        <title>Improved understanding of the partial-nitritation anammox process through 23 genomes representing the majority of the microbial community.</title>
        <authorList>
            <person name="Speth D.R."/>
            <person name="In T Zandt M."/>
            <person name="Guerrero Cruz S."/>
            <person name="Jetten M.S."/>
            <person name="Dutilh B.E."/>
        </authorList>
    </citation>
    <scope>NUCLEOTIDE SEQUENCE [LARGE SCALE GENOMIC DNA]</scope>
    <source>
        <strain evidence="3">OLB20</strain>
    </source>
</reference>
<dbReference type="EC" id="3.1.1.3" evidence="3"/>
<feature type="transmembrane region" description="Helical" evidence="1">
    <location>
        <begin position="198"/>
        <end position="226"/>
    </location>
</feature>
<feature type="transmembrane region" description="Helical" evidence="1">
    <location>
        <begin position="269"/>
        <end position="287"/>
    </location>
</feature>
<organism evidence="3 4">
    <name type="scientific">candidate division WS6 bacterium OLB20</name>
    <dbReference type="NCBI Taxonomy" id="1617426"/>
    <lineage>
        <taxon>Bacteria</taxon>
        <taxon>Candidatus Dojkabacteria</taxon>
    </lineage>
</organism>
<dbReference type="GO" id="GO:0016020">
    <property type="term" value="C:membrane"/>
    <property type="evidence" value="ECO:0007669"/>
    <property type="project" value="TreeGrafter"/>
</dbReference>
<name>A0A136LZ46_9BACT</name>
<dbReference type="GO" id="GO:0004806">
    <property type="term" value="F:triacylglycerol lipase activity"/>
    <property type="evidence" value="ECO:0007669"/>
    <property type="project" value="UniProtKB-EC"/>
</dbReference>
<dbReference type="AlphaFoldDB" id="A0A136LZ46"/>
<keyword evidence="1" id="KW-0472">Membrane</keyword>
<keyword evidence="3" id="KW-0378">Hydrolase</keyword>
<proteinExistence type="predicted"/>